<dbReference type="CDD" id="cd06261">
    <property type="entry name" value="TM_PBP2"/>
    <property type="match status" value="1"/>
</dbReference>
<keyword evidence="6 7" id="KW-0472">Membrane</keyword>
<feature type="domain" description="ABC transmembrane type-1" evidence="8">
    <location>
        <begin position="86"/>
        <end position="278"/>
    </location>
</feature>
<evidence type="ECO:0000256" key="5">
    <source>
        <dbReference type="ARBA" id="ARBA00022989"/>
    </source>
</evidence>
<evidence type="ECO:0000256" key="1">
    <source>
        <dbReference type="ARBA" id="ARBA00004651"/>
    </source>
</evidence>
<feature type="transmembrane region" description="Helical" evidence="7">
    <location>
        <begin position="20"/>
        <end position="41"/>
    </location>
</feature>
<reference evidence="9 10" key="1">
    <citation type="submission" date="2018-01" db="EMBL/GenBank/DDBJ databases">
        <authorList>
            <person name="Gaut B.S."/>
            <person name="Morton B.R."/>
            <person name="Clegg M.T."/>
            <person name="Duvall M.R."/>
        </authorList>
    </citation>
    <scope>NUCLEOTIDE SEQUENCE [LARGE SCALE GENOMIC DNA]</scope>
    <source>
        <strain evidence="9">GP69</strain>
    </source>
</reference>
<dbReference type="AlphaFoldDB" id="A0A2K4ZHN3"/>
<evidence type="ECO:0000256" key="3">
    <source>
        <dbReference type="ARBA" id="ARBA00022475"/>
    </source>
</evidence>
<keyword evidence="10" id="KW-1185">Reference proteome</keyword>
<dbReference type="PANTHER" id="PTHR43744">
    <property type="entry name" value="ABC TRANSPORTER PERMEASE PROTEIN MG189-RELATED-RELATED"/>
    <property type="match status" value="1"/>
</dbReference>
<evidence type="ECO:0000313" key="10">
    <source>
        <dbReference type="Proteomes" id="UP000236311"/>
    </source>
</evidence>
<dbReference type="SUPFAM" id="SSF161098">
    <property type="entry name" value="MetI-like"/>
    <property type="match status" value="1"/>
</dbReference>
<name>A0A2K4ZHN3_9FIRM</name>
<dbReference type="EMBL" id="OFSM01000013">
    <property type="protein sequence ID" value="SOY29971.1"/>
    <property type="molecule type" value="Genomic_DNA"/>
</dbReference>
<feature type="transmembrane region" description="Helical" evidence="7">
    <location>
        <begin position="260"/>
        <end position="278"/>
    </location>
</feature>
<feature type="transmembrane region" description="Helical" evidence="7">
    <location>
        <begin position="157"/>
        <end position="177"/>
    </location>
</feature>
<keyword evidence="5 7" id="KW-1133">Transmembrane helix</keyword>
<feature type="transmembrane region" description="Helical" evidence="7">
    <location>
        <begin position="121"/>
        <end position="145"/>
    </location>
</feature>
<dbReference type="Gene3D" id="1.10.3720.10">
    <property type="entry name" value="MetI-like"/>
    <property type="match status" value="1"/>
</dbReference>
<proteinExistence type="inferred from homology"/>
<keyword evidence="3" id="KW-1003">Cell membrane</keyword>
<dbReference type="GO" id="GO:0055085">
    <property type="term" value="P:transmembrane transport"/>
    <property type="evidence" value="ECO:0007669"/>
    <property type="project" value="InterPro"/>
</dbReference>
<comment type="similarity">
    <text evidence="7">Belongs to the binding-protein-dependent transport system permease family.</text>
</comment>
<dbReference type="GO" id="GO:0005886">
    <property type="term" value="C:plasma membrane"/>
    <property type="evidence" value="ECO:0007669"/>
    <property type="project" value="UniProtKB-SubCell"/>
</dbReference>
<accession>A0A2K4ZHN3</accession>
<evidence type="ECO:0000256" key="6">
    <source>
        <dbReference type="ARBA" id="ARBA00023136"/>
    </source>
</evidence>
<evidence type="ECO:0000259" key="8">
    <source>
        <dbReference type="PROSITE" id="PS50928"/>
    </source>
</evidence>
<organism evidence="9 10">
    <name type="scientific">Acetatifactor muris</name>
    <dbReference type="NCBI Taxonomy" id="879566"/>
    <lineage>
        <taxon>Bacteria</taxon>
        <taxon>Bacillati</taxon>
        <taxon>Bacillota</taxon>
        <taxon>Clostridia</taxon>
        <taxon>Lachnospirales</taxon>
        <taxon>Lachnospiraceae</taxon>
        <taxon>Acetatifactor</taxon>
    </lineage>
</organism>
<comment type="subcellular location">
    <subcellularLocation>
        <location evidence="1 7">Cell membrane</location>
        <topology evidence="1 7">Multi-pass membrane protein</topology>
    </subcellularLocation>
</comment>
<dbReference type="PROSITE" id="PS50928">
    <property type="entry name" value="ABC_TM1"/>
    <property type="match status" value="1"/>
</dbReference>
<dbReference type="Proteomes" id="UP000236311">
    <property type="component" value="Unassembled WGS sequence"/>
</dbReference>
<dbReference type="InterPro" id="IPR000515">
    <property type="entry name" value="MetI-like"/>
</dbReference>
<dbReference type="InterPro" id="IPR035906">
    <property type="entry name" value="MetI-like_sf"/>
</dbReference>
<feature type="transmembrane region" description="Helical" evidence="7">
    <location>
        <begin position="85"/>
        <end position="109"/>
    </location>
</feature>
<evidence type="ECO:0000313" key="9">
    <source>
        <dbReference type="EMBL" id="SOY29971.1"/>
    </source>
</evidence>
<evidence type="ECO:0000256" key="2">
    <source>
        <dbReference type="ARBA" id="ARBA00022448"/>
    </source>
</evidence>
<evidence type="ECO:0000256" key="4">
    <source>
        <dbReference type="ARBA" id="ARBA00022692"/>
    </source>
</evidence>
<protein>
    <submittedName>
        <fullName evidence="9">L-arabinose transport system permease protein AraQ</fullName>
    </submittedName>
</protein>
<evidence type="ECO:0000256" key="7">
    <source>
        <dbReference type="RuleBase" id="RU363032"/>
    </source>
</evidence>
<dbReference type="PANTHER" id="PTHR43744:SF6">
    <property type="entry name" value="ABC TRANSPORTER PERMEASE PROTEIN YESQ-RELATED"/>
    <property type="match status" value="1"/>
</dbReference>
<keyword evidence="2 7" id="KW-0813">Transport</keyword>
<dbReference type="OrthoDB" id="9793448at2"/>
<feature type="transmembrane region" description="Helical" evidence="7">
    <location>
        <begin position="198"/>
        <end position="221"/>
    </location>
</feature>
<dbReference type="RefSeq" id="WP_103240053.1">
    <property type="nucleotide sequence ID" value="NZ_JANJZD010000012.1"/>
</dbReference>
<sequence length="293" mass="33633">MGAENKDRKRKKNRHKSRTVGQLLCYVFLTALAVVMVYPLLWMIGSSFKENNEIITSLSIFPKQIRLSAFVEGWKGNGRYTYLTYFVNTFLLVVPTVFFTVFSSMLVAYGFARFHFPLKKLCFALVISTLLLPEQTLMVPRYLLFNRLGWLDSYKPVIVPAVFATYPFFIYMMIQFIRGLPRELDESARIDGCGSFGIFAGIIVPLSKPAIFSVTLFQFVWRWNDFFNPLIYINSVSKYPVSLALRMSLDVADTVHWDQLMAMSLLTMLPPVLLYIFAQKYFIEGIATSGLKG</sequence>
<gene>
    <name evidence="9" type="primary">araQ_17</name>
    <name evidence="9" type="ORF">AMURIS_02692</name>
</gene>
<keyword evidence="4 7" id="KW-0812">Transmembrane</keyword>
<dbReference type="Pfam" id="PF00528">
    <property type="entry name" value="BPD_transp_1"/>
    <property type="match status" value="1"/>
</dbReference>